<dbReference type="OrthoDB" id="1012054at2"/>
<keyword evidence="5" id="KW-1185">Reference proteome</keyword>
<dbReference type="RefSeq" id="WP_013759899.1">
    <property type="nucleotide sequence ID" value="NC_015501.1"/>
</dbReference>
<evidence type="ECO:0000259" key="3">
    <source>
        <dbReference type="Pfam" id="PF18291"/>
    </source>
</evidence>
<dbReference type="AlphaFoldDB" id="F4KMB3"/>
<accession>F4KMB3</accession>
<dbReference type="eggNOG" id="COG0776">
    <property type="taxonomic scope" value="Bacteria"/>
</dbReference>
<dbReference type="EMBL" id="CP002689">
    <property type="protein sequence ID" value="AEE12232.1"/>
    <property type="molecule type" value="Genomic_DNA"/>
</dbReference>
<dbReference type="Proteomes" id="UP000006545">
    <property type="component" value="Chromosome"/>
</dbReference>
<dbReference type="InterPro" id="IPR041607">
    <property type="entry name" value="HU-HIG"/>
</dbReference>
<dbReference type="InterPro" id="IPR010992">
    <property type="entry name" value="IHF-like_DNA-bd_dom_sf"/>
</dbReference>
<dbReference type="InterPro" id="IPR005902">
    <property type="entry name" value="HU_DNA-bd_put"/>
</dbReference>
<dbReference type="Pfam" id="PF18291">
    <property type="entry name" value="HU-HIG"/>
    <property type="match status" value="1"/>
</dbReference>
<feature type="region of interest" description="Disordered" evidence="2">
    <location>
        <begin position="133"/>
        <end position="173"/>
    </location>
</feature>
<gene>
    <name evidence="4" type="ordered locus">Poras_0278</name>
</gene>
<dbReference type="STRING" id="879243.Poras_0278"/>
<feature type="domain" description="HU" evidence="3">
    <location>
        <begin position="1"/>
        <end position="124"/>
    </location>
</feature>
<name>F4KMB3_PORAD</name>
<evidence type="ECO:0000256" key="2">
    <source>
        <dbReference type="SAM" id="MobiDB-lite"/>
    </source>
</evidence>
<dbReference type="KEGG" id="pah:Poras_0278"/>
<dbReference type="HOGENOM" id="CLU_112331_4_1_10"/>
<protein>
    <submittedName>
        <fullName evidence="4">DNA-binding protein</fullName>
    </submittedName>
</protein>
<keyword evidence="1 4" id="KW-0238">DNA-binding</keyword>
<sequence length="173" mass="18690">MAIKYAIQQINRKGVTPGSMESKYYAQAKYDGVTSQADIAQMVSQISAISVGDVLSVMNTVSMLLSIELANGRIVELGDLGRFRTTLRSKSCDKPEEFKREMIHGNRVIFVPGAQIRHKMSNASYLKADLSSLATETEKKPSKPSGEGADPSKPTPGKETGGGSNQDEEHIGV</sequence>
<organism evidence="4 5">
    <name type="scientific">Porphyromonas asaccharolytica (strain ATCC 25260 / DSM 20707 / BCRC 10618 / CCUG 7834 / JCM 6326 / LMG 13178 / VPI 4198 / B440)</name>
    <name type="common">Bacteroides asaccharolyticus</name>
    <dbReference type="NCBI Taxonomy" id="879243"/>
    <lineage>
        <taxon>Bacteria</taxon>
        <taxon>Pseudomonadati</taxon>
        <taxon>Bacteroidota</taxon>
        <taxon>Bacteroidia</taxon>
        <taxon>Bacteroidales</taxon>
        <taxon>Porphyromonadaceae</taxon>
        <taxon>Porphyromonas</taxon>
    </lineage>
</organism>
<reference evidence="5" key="1">
    <citation type="submission" date="2011-04" db="EMBL/GenBank/DDBJ databases">
        <title>The complete genome of Porphyromonas asaccharolytica DSM 20707.</title>
        <authorList>
            <person name="Lucas S."/>
            <person name="Han J."/>
            <person name="Lapidus A."/>
            <person name="Bruce D."/>
            <person name="Goodwin L."/>
            <person name="Pitluck S."/>
            <person name="Peters L."/>
            <person name="Kyrpides N."/>
            <person name="Mavromatis K."/>
            <person name="Ivanova N."/>
            <person name="Ovchinnikova G."/>
            <person name="Pagani I."/>
            <person name="Lu M."/>
            <person name="Detter J.C."/>
            <person name="Tapia R."/>
            <person name="Han C."/>
            <person name="Land M."/>
            <person name="Hauser L."/>
            <person name="Markowitz V."/>
            <person name="Cheng J.-F."/>
            <person name="Hugenholtz P."/>
            <person name="Woyke T."/>
            <person name="Wu D."/>
            <person name="Gronow S."/>
            <person name="Wellnitz S."/>
            <person name="Brambilla E."/>
            <person name="Klenk H.-P."/>
            <person name="Eisen J.A."/>
        </authorList>
    </citation>
    <scope>NUCLEOTIDE SEQUENCE [LARGE SCALE GENOMIC DNA]</scope>
    <source>
        <strain evidence="5">ATCC 25260 / DSM 20707 / VPI 4198</strain>
    </source>
</reference>
<evidence type="ECO:0000256" key="1">
    <source>
        <dbReference type="ARBA" id="ARBA00023125"/>
    </source>
</evidence>
<dbReference type="SUPFAM" id="SSF47729">
    <property type="entry name" value="IHF-like DNA-binding proteins"/>
    <property type="match status" value="1"/>
</dbReference>
<proteinExistence type="predicted"/>
<evidence type="ECO:0000313" key="5">
    <source>
        <dbReference type="Proteomes" id="UP000006545"/>
    </source>
</evidence>
<dbReference type="GO" id="GO:0003677">
    <property type="term" value="F:DNA binding"/>
    <property type="evidence" value="ECO:0007669"/>
    <property type="project" value="UniProtKB-KW"/>
</dbReference>
<dbReference type="NCBIfam" id="TIGR01201">
    <property type="entry name" value="HU_rel"/>
    <property type="match status" value="1"/>
</dbReference>
<evidence type="ECO:0000313" key="4">
    <source>
        <dbReference type="EMBL" id="AEE12232.1"/>
    </source>
</evidence>